<comment type="function">
    <text evidence="12">The UvrABC repair system catalyzes the recognition and processing of DNA lesions. A damage recognition complex composed of 2 UvrA and 2 UvrB subunits scans DNA for abnormalities. Upon binding of the UvrA(2)B(2) complex to a putative damaged site, the DNA wraps around one UvrB monomer. DNA wrap is dependent on ATP binding by UvrB and probably causes local melting of the DNA helix, facilitating insertion of UvrB beta-hairpin between the DNA strands. Then UvrB probes one DNA strand for the presence of a lesion. If a lesion is found the UvrA subunits dissociate and the UvrB-DNA preincision complex is formed. This complex is subsequently bound by UvrC and the second UvrB is released. If no lesion is found, the DNA wraps around the other UvrB subunit that will check the other stand for damage.</text>
</comment>
<dbReference type="Pfam" id="PF02151">
    <property type="entry name" value="UVR"/>
    <property type="match status" value="1"/>
</dbReference>
<dbReference type="PROSITE" id="PS51194">
    <property type="entry name" value="HELICASE_CTER"/>
    <property type="match status" value="1"/>
</dbReference>
<evidence type="ECO:0000256" key="12">
    <source>
        <dbReference type="HAMAP-Rule" id="MF_00204"/>
    </source>
</evidence>
<evidence type="ECO:0000256" key="9">
    <source>
        <dbReference type="ARBA" id="ARBA00023204"/>
    </source>
</evidence>
<evidence type="ECO:0000256" key="14">
    <source>
        <dbReference type="SAM" id="Coils"/>
    </source>
</evidence>
<dbReference type="InterPro" id="IPR001650">
    <property type="entry name" value="Helicase_C-like"/>
</dbReference>
<keyword evidence="3 12" id="KW-0963">Cytoplasm</keyword>
<dbReference type="Gene3D" id="4.10.860.10">
    <property type="entry name" value="UVR domain"/>
    <property type="match status" value="1"/>
</dbReference>
<dbReference type="InterPro" id="IPR006935">
    <property type="entry name" value="Helicase/UvrB_N"/>
</dbReference>
<dbReference type="GO" id="GO:0005737">
    <property type="term" value="C:cytoplasm"/>
    <property type="evidence" value="ECO:0007669"/>
    <property type="project" value="UniProtKB-SubCell"/>
</dbReference>
<evidence type="ECO:0000256" key="4">
    <source>
        <dbReference type="ARBA" id="ARBA00022741"/>
    </source>
</evidence>
<dbReference type="GO" id="GO:0003677">
    <property type="term" value="F:DNA binding"/>
    <property type="evidence" value="ECO:0007669"/>
    <property type="project" value="UniProtKB-UniRule"/>
</dbReference>
<dbReference type="Gene3D" id="3.40.50.300">
    <property type="entry name" value="P-loop containing nucleotide triphosphate hydrolases"/>
    <property type="match status" value="3"/>
</dbReference>
<dbReference type="PROSITE" id="PS50151">
    <property type="entry name" value="UVR"/>
    <property type="match status" value="1"/>
</dbReference>
<dbReference type="InterPro" id="IPR027417">
    <property type="entry name" value="P-loop_NTPase"/>
</dbReference>
<dbReference type="Pfam" id="PF04851">
    <property type="entry name" value="ResIII"/>
    <property type="match status" value="1"/>
</dbReference>
<evidence type="ECO:0000259" key="16">
    <source>
        <dbReference type="PROSITE" id="PS51192"/>
    </source>
</evidence>
<dbReference type="InterPro" id="IPR014001">
    <property type="entry name" value="Helicase_ATP-bd"/>
</dbReference>
<evidence type="ECO:0000259" key="17">
    <source>
        <dbReference type="PROSITE" id="PS51194"/>
    </source>
</evidence>
<dbReference type="NCBIfam" id="TIGR00631">
    <property type="entry name" value="uvrb"/>
    <property type="match status" value="1"/>
</dbReference>
<sequence>MNVFTLQSEYEPKGDQINAIQQLDEKLQENANHLVLMGVTGSGKTFTMANIIERGNWPVLVISHNKTLAAQLYQEFRRFFPENAVEYFVSYYDYYQPEAFIPATNTYIAKEATINDEIDRLRLCATNSLFQRKDVIIVASVSCIYGIGSPQTYYSMSFTLRKDQTISRKKILKNLVDIQYERKDADFKRGTFRVRGDIVEMFPSYEDFAYRIELDGERIASLSSIDPLLGTVKAQFDQILLYPRTFFSTPRNILDYAIESIEKELEQRTKFFKEQGKVIEANRIEERTLFDLELLRELGWCPGIENYSLYLSLRKPGDPPYTLLDYFPPDFLTIIDESHVTIPQIGGMYHGDRSRKLTLIEHGFRLPSALDNRPLNFEEFENRVGKVLFVSATPGPYELKKKSHQVVEQIIRPTGLTDPVVEIRPIKGQIDDLMEEIDQRSRRKERTLVTTLTKKMAEDLTRHYHELGLRIRYLHSEINTLERVQILRDLRKGKFDALIGINLLREGLDLPEVSLVAVLDADKEGFLRSTTSLIQTFGRAARNVSGKVILYADTITESIRQAIDETDRRRKIQQDYNRQNKITPQSIKKHIDEVLTSIYERDYFDYLRISEDKDIYLSPEKRKQRMDKLEKLMKQAARNLEFEKAATLRDELNKLKKRELELVS</sequence>
<dbReference type="CDD" id="cd17916">
    <property type="entry name" value="DEXHc_UvrB"/>
    <property type="match status" value="1"/>
</dbReference>
<dbReference type="SMART" id="SM00487">
    <property type="entry name" value="DEXDc"/>
    <property type="match status" value="1"/>
</dbReference>
<evidence type="ECO:0000313" key="18">
    <source>
        <dbReference type="EMBL" id="KPJ70069.1"/>
    </source>
</evidence>
<dbReference type="InterPro" id="IPR004807">
    <property type="entry name" value="UvrB"/>
</dbReference>
<keyword evidence="7 12" id="KW-0067">ATP-binding</keyword>
<dbReference type="Proteomes" id="UP000051861">
    <property type="component" value="Unassembled WGS sequence"/>
</dbReference>
<accession>A0A0S7Y5P9</accession>
<dbReference type="HAMAP" id="MF_00204">
    <property type="entry name" value="UvrB"/>
    <property type="match status" value="1"/>
</dbReference>
<dbReference type="PANTHER" id="PTHR24029:SF0">
    <property type="entry name" value="UVRABC SYSTEM PROTEIN B"/>
    <property type="match status" value="1"/>
</dbReference>
<gene>
    <name evidence="12" type="primary">uvrB</name>
    <name evidence="18" type="ORF">AMJ44_00965</name>
</gene>
<evidence type="ECO:0000256" key="7">
    <source>
        <dbReference type="ARBA" id="ARBA00022840"/>
    </source>
</evidence>
<comment type="domain">
    <text evidence="12">The beta-hairpin motif is involved in DNA binding.</text>
</comment>
<dbReference type="InterPro" id="IPR036876">
    <property type="entry name" value="UVR_dom_sf"/>
</dbReference>
<evidence type="ECO:0000256" key="1">
    <source>
        <dbReference type="ARBA" id="ARBA00004496"/>
    </source>
</evidence>
<evidence type="ECO:0000256" key="5">
    <source>
        <dbReference type="ARBA" id="ARBA00022763"/>
    </source>
</evidence>
<feature type="domain" description="Helicase ATP-binding" evidence="16">
    <location>
        <begin position="25"/>
        <end position="178"/>
    </location>
</feature>
<dbReference type="GO" id="GO:0009432">
    <property type="term" value="P:SOS response"/>
    <property type="evidence" value="ECO:0007669"/>
    <property type="project" value="UniProtKB-UniRule"/>
</dbReference>
<feature type="coiled-coil region" evidence="14">
    <location>
        <begin position="626"/>
        <end position="658"/>
    </location>
</feature>
<evidence type="ECO:0000256" key="13">
    <source>
        <dbReference type="RuleBase" id="RU003587"/>
    </source>
</evidence>
<evidence type="ECO:0000256" key="3">
    <source>
        <dbReference type="ARBA" id="ARBA00022490"/>
    </source>
</evidence>
<reference evidence="18 19" key="1">
    <citation type="journal article" date="2015" name="Microbiome">
        <title>Genomic resolution of linkages in carbon, nitrogen, and sulfur cycling among widespread estuary sediment bacteria.</title>
        <authorList>
            <person name="Baker B.J."/>
            <person name="Lazar C.S."/>
            <person name="Teske A.P."/>
            <person name="Dick G.J."/>
        </authorList>
    </citation>
    <scope>NUCLEOTIDE SEQUENCE [LARGE SCALE GENOMIC DNA]</scope>
    <source>
        <strain evidence="18">DG_54_3</strain>
    </source>
</reference>
<dbReference type="GO" id="GO:0005524">
    <property type="term" value="F:ATP binding"/>
    <property type="evidence" value="ECO:0007669"/>
    <property type="project" value="UniProtKB-UniRule"/>
</dbReference>
<feature type="domain" description="UVR" evidence="15">
    <location>
        <begin position="623"/>
        <end position="658"/>
    </location>
</feature>
<dbReference type="CDD" id="cd18790">
    <property type="entry name" value="SF2_C_UvrB"/>
    <property type="match status" value="1"/>
</dbReference>
<keyword evidence="5 12" id="KW-0227">DNA damage</keyword>
<protein>
    <recommendedName>
        <fullName evidence="11 12">UvrABC system protein B</fullName>
        <shortName evidence="12">Protein UvrB</shortName>
    </recommendedName>
    <alternativeName>
        <fullName evidence="12">Excinuclease ABC subunit B</fullName>
    </alternativeName>
</protein>
<dbReference type="GO" id="GO:0016887">
    <property type="term" value="F:ATP hydrolysis activity"/>
    <property type="evidence" value="ECO:0007669"/>
    <property type="project" value="InterPro"/>
</dbReference>
<evidence type="ECO:0000313" key="19">
    <source>
        <dbReference type="Proteomes" id="UP000051861"/>
    </source>
</evidence>
<dbReference type="EMBL" id="LIZX01000009">
    <property type="protein sequence ID" value="KPJ70069.1"/>
    <property type="molecule type" value="Genomic_DNA"/>
</dbReference>
<proteinExistence type="inferred from homology"/>
<keyword evidence="8 12" id="KW-0267">Excision nuclease</keyword>
<feature type="binding site" evidence="12">
    <location>
        <begin position="38"/>
        <end position="45"/>
    </location>
    <ligand>
        <name>ATP</name>
        <dbReference type="ChEBI" id="CHEBI:30616"/>
    </ligand>
</feature>
<organism evidence="18 19">
    <name type="scientific">candidate division WOR-1 bacterium DG_54_3</name>
    <dbReference type="NCBI Taxonomy" id="1703775"/>
    <lineage>
        <taxon>Bacteria</taxon>
        <taxon>Bacillati</taxon>
        <taxon>Saganbacteria</taxon>
    </lineage>
</organism>
<dbReference type="Pfam" id="PF12344">
    <property type="entry name" value="UvrB"/>
    <property type="match status" value="1"/>
</dbReference>
<comment type="caution">
    <text evidence="18">The sequence shown here is derived from an EMBL/GenBank/DDBJ whole genome shotgun (WGS) entry which is preliminary data.</text>
</comment>
<keyword evidence="4 12" id="KW-0547">Nucleotide-binding</keyword>
<evidence type="ECO:0000256" key="10">
    <source>
        <dbReference type="ARBA" id="ARBA00026033"/>
    </source>
</evidence>
<dbReference type="Pfam" id="PF17757">
    <property type="entry name" value="UvrB_inter"/>
    <property type="match status" value="1"/>
</dbReference>
<evidence type="ECO:0000256" key="6">
    <source>
        <dbReference type="ARBA" id="ARBA00022769"/>
    </source>
</evidence>
<keyword evidence="12 13" id="KW-0742">SOS response</keyword>
<dbReference type="NCBIfam" id="NF003673">
    <property type="entry name" value="PRK05298.1"/>
    <property type="match status" value="1"/>
</dbReference>
<dbReference type="AlphaFoldDB" id="A0A0S7Y5P9"/>
<name>A0A0S7Y5P9_UNCSA</name>
<comment type="subunit">
    <text evidence="10 12 13">Forms a heterotetramer with UvrA during the search for lesions. Interacts with UvrC in an incision complex.</text>
</comment>
<dbReference type="PATRIC" id="fig|1703775.3.peg.277"/>
<dbReference type="InterPro" id="IPR001943">
    <property type="entry name" value="UVR_dom"/>
</dbReference>
<dbReference type="SMART" id="SM00490">
    <property type="entry name" value="HELICc"/>
    <property type="match status" value="1"/>
</dbReference>
<evidence type="ECO:0000259" key="15">
    <source>
        <dbReference type="PROSITE" id="PS50151"/>
    </source>
</evidence>
<comment type="subcellular location">
    <subcellularLocation>
        <location evidence="1 12 13">Cytoplasm</location>
    </subcellularLocation>
</comment>
<dbReference type="Pfam" id="PF00271">
    <property type="entry name" value="Helicase_C"/>
    <property type="match status" value="1"/>
</dbReference>
<dbReference type="GO" id="GO:0006289">
    <property type="term" value="P:nucleotide-excision repair"/>
    <property type="evidence" value="ECO:0007669"/>
    <property type="project" value="UniProtKB-UniRule"/>
</dbReference>
<keyword evidence="14" id="KW-0175">Coiled coil</keyword>
<evidence type="ECO:0000256" key="11">
    <source>
        <dbReference type="ARBA" id="ARBA00029504"/>
    </source>
</evidence>
<comment type="similarity">
    <text evidence="2 12 13">Belongs to the UvrB family.</text>
</comment>
<dbReference type="GO" id="GO:0009380">
    <property type="term" value="C:excinuclease repair complex"/>
    <property type="evidence" value="ECO:0007669"/>
    <property type="project" value="InterPro"/>
</dbReference>
<dbReference type="SUPFAM" id="SSF52540">
    <property type="entry name" value="P-loop containing nucleoside triphosphate hydrolases"/>
    <property type="match status" value="2"/>
</dbReference>
<feature type="domain" description="Helicase C-terminal" evidence="17">
    <location>
        <begin position="429"/>
        <end position="595"/>
    </location>
</feature>
<dbReference type="PANTHER" id="PTHR24029">
    <property type="entry name" value="UVRABC SYSTEM PROTEIN B"/>
    <property type="match status" value="1"/>
</dbReference>
<evidence type="ECO:0000256" key="2">
    <source>
        <dbReference type="ARBA" id="ARBA00008533"/>
    </source>
</evidence>
<keyword evidence="6 12" id="KW-0228">DNA excision</keyword>
<evidence type="ECO:0000256" key="8">
    <source>
        <dbReference type="ARBA" id="ARBA00022881"/>
    </source>
</evidence>
<dbReference type="InterPro" id="IPR024759">
    <property type="entry name" value="UvrB_YAD/RRR_dom"/>
</dbReference>
<keyword evidence="9 12" id="KW-0234">DNA repair</keyword>
<dbReference type="SUPFAM" id="SSF46600">
    <property type="entry name" value="C-terminal UvrC-binding domain of UvrB"/>
    <property type="match status" value="1"/>
</dbReference>
<feature type="short sequence motif" description="Beta-hairpin" evidence="12">
    <location>
        <begin position="91"/>
        <end position="114"/>
    </location>
</feature>
<dbReference type="PROSITE" id="PS51192">
    <property type="entry name" value="HELICASE_ATP_BIND_1"/>
    <property type="match status" value="1"/>
</dbReference>
<dbReference type="InterPro" id="IPR041471">
    <property type="entry name" value="UvrB_inter"/>
</dbReference>
<dbReference type="GO" id="GO:0009381">
    <property type="term" value="F:excinuclease ABC activity"/>
    <property type="evidence" value="ECO:0007669"/>
    <property type="project" value="UniProtKB-UniRule"/>
</dbReference>